<dbReference type="Gene3D" id="3.40.50.300">
    <property type="entry name" value="P-loop containing nucleotide triphosphate hydrolases"/>
    <property type="match status" value="2"/>
</dbReference>
<reference evidence="5" key="2">
    <citation type="submission" date="2011-02" db="EMBL/GenBank/DDBJ databases">
        <authorList>
            <person name="MacLean D."/>
        </authorList>
    </citation>
    <scope>NUCLEOTIDE SEQUENCE</scope>
</reference>
<organism evidence="5">
    <name type="scientific">Albugo laibachii Nc14</name>
    <dbReference type="NCBI Taxonomy" id="890382"/>
    <lineage>
        <taxon>Eukaryota</taxon>
        <taxon>Sar</taxon>
        <taxon>Stramenopiles</taxon>
        <taxon>Oomycota</taxon>
        <taxon>Peronosporomycetes</taxon>
        <taxon>Albuginales</taxon>
        <taxon>Albuginaceae</taxon>
        <taxon>Albugo</taxon>
    </lineage>
</organism>
<dbReference type="InterPro" id="IPR003593">
    <property type="entry name" value="AAA+_ATPase"/>
</dbReference>
<protein>
    <submittedName>
        <fullName evidence="5">ATPase putative</fullName>
    </submittedName>
</protein>
<dbReference type="InterPro" id="IPR050168">
    <property type="entry name" value="AAA_ATPase_domain"/>
</dbReference>
<accession>F0WZE5</accession>
<dbReference type="GO" id="GO:0016887">
    <property type="term" value="F:ATP hydrolysis activity"/>
    <property type="evidence" value="ECO:0007669"/>
    <property type="project" value="InterPro"/>
</dbReference>
<name>F0WZE5_9STRA</name>
<dbReference type="Pfam" id="PF17862">
    <property type="entry name" value="AAA_lid_3"/>
    <property type="match status" value="1"/>
</dbReference>
<keyword evidence="1" id="KW-0547">Nucleotide-binding</keyword>
<dbReference type="Pfam" id="PF00004">
    <property type="entry name" value="AAA"/>
    <property type="match status" value="2"/>
</dbReference>
<evidence type="ECO:0000259" key="4">
    <source>
        <dbReference type="SMART" id="SM00382"/>
    </source>
</evidence>
<evidence type="ECO:0000256" key="2">
    <source>
        <dbReference type="ARBA" id="ARBA00022840"/>
    </source>
</evidence>
<dbReference type="PANTHER" id="PTHR23077:SF117">
    <property type="entry name" value="AAA+ ATPASE DOMAIN-CONTAINING PROTEIN"/>
    <property type="match status" value="1"/>
</dbReference>
<dbReference type="PANTHER" id="PTHR23077">
    <property type="entry name" value="AAA-FAMILY ATPASE"/>
    <property type="match status" value="1"/>
</dbReference>
<evidence type="ECO:0000256" key="3">
    <source>
        <dbReference type="ARBA" id="ARBA00023054"/>
    </source>
</evidence>
<dbReference type="SMART" id="SM00382">
    <property type="entry name" value="AAA"/>
    <property type="match status" value="2"/>
</dbReference>
<proteinExistence type="predicted"/>
<feature type="domain" description="AAA+ ATPase" evidence="4">
    <location>
        <begin position="465"/>
        <end position="611"/>
    </location>
</feature>
<evidence type="ECO:0000256" key="1">
    <source>
        <dbReference type="ARBA" id="ARBA00022741"/>
    </source>
</evidence>
<dbReference type="InterPro" id="IPR003959">
    <property type="entry name" value="ATPase_AAA_core"/>
</dbReference>
<feature type="domain" description="AAA+ ATPase" evidence="4">
    <location>
        <begin position="233"/>
        <end position="355"/>
    </location>
</feature>
<dbReference type="SUPFAM" id="SSF52540">
    <property type="entry name" value="P-loop containing nucleoside triphosphate hydrolases"/>
    <property type="match status" value="2"/>
</dbReference>
<dbReference type="AlphaFoldDB" id="F0WZE5"/>
<evidence type="ECO:0000313" key="5">
    <source>
        <dbReference type="EMBL" id="CCA26865.1"/>
    </source>
</evidence>
<dbReference type="HOGENOM" id="CLU_000688_12_2_1"/>
<dbReference type="InterPro" id="IPR041569">
    <property type="entry name" value="AAA_lid_3"/>
</dbReference>
<reference evidence="5" key="1">
    <citation type="journal article" date="2011" name="PLoS Biol.">
        <title>Gene gain and loss during evolution of obligate parasitism in the white rust pathogen of Arabidopsis thaliana.</title>
        <authorList>
            <person name="Kemen E."/>
            <person name="Gardiner A."/>
            <person name="Schultz-Larsen T."/>
            <person name="Kemen A.C."/>
            <person name="Balmuth A.L."/>
            <person name="Robert-Seilaniantz A."/>
            <person name="Bailey K."/>
            <person name="Holub E."/>
            <person name="Studholme D.J."/>
            <person name="Maclean D."/>
            <person name="Jones J.D."/>
        </authorList>
    </citation>
    <scope>NUCLEOTIDE SEQUENCE</scope>
</reference>
<dbReference type="FunFam" id="3.40.50.300:FF:001025">
    <property type="entry name" value="ATPase family, AAA domain-containing 2B"/>
    <property type="match status" value="1"/>
</dbReference>
<keyword evidence="2" id="KW-0067">ATP-binding</keyword>
<dbReference type="Gene3D" id="1.10.8.60">
    <property type="match status" value="1"/>
</dbReference>
<dbReference type="EMBL" id="FR824466">
    <property type="protein sequence ID" value="CCA26865.1"/>
    <property type="molecule type" value="Genomic_DNA"/>
</dbReference>
<gene>
    <name evidence="5" type="primary">AlNc14C423G11547</name>
    <name evidence="5" type="ORF">ALNC14_130090</name>
</gene>
<dbReference type="GO" id="GO:0005524">
    <property type="term" value="F:ATP binding"/>
    <property type="evidence" value="ECO:0007669"/>
    <property type="project" value="UniProtKB-KW"/>
</dbReference>
<sequence>MEFEANLKLVESESYTSNAWASKAKVEEIEQRFGSYIFIRCNTSRDVYVFRLEHRYIMDNEMPDPSIAIDHWPAPEAKKCSVNGSMVSIGGVSPITNIRVIQYLELMYLGPGPTSSRPKVPIDYIKSLLHHRVFPGEEGSIVIKEQGFGYGKWAFTAHYQKIAQTNGSIWAGITDTNTLISIHSLPTSYLCLPKYVTSAKRSISDCIRKAGQPFMNLVTMALKASSYTGDLKAAHSILLHGAAGMGKTTLVRLAAKHLGAKLLSLDGVSSLAAPSQAIFHAALRLQPAIILLDDIELIFPASGGQHIYKVLQELSLFVKHLDSVDNCRVALVGTVSNISALRVKVRSLFDEEVSLQPHDRQWTLDLLSDLELPEDSRNSFVARFGQNISSIVSNVRRISLSSAEQGTANLTHEPHSASSSSSNLVAPRVAWSDIGGCKSIKQKLIETVVWPIERPQMFQRMGICPPSGMILYGPPGTGKTMLAKAAATANGCSLLSVSASDLIRAEFGESEKEISRIFDTARASQPCMIFIDEFQSLFGKRSSAGMTTSRMTSQLLIELDSISTIQPPSSTESADFNRVFVLAATNALDAIDSAFLQPGRFGNVLYVGLPEKEAREDILSIQKSRMPWDSDVDINRLVAATRGFSAASIVALCRRAAMEAMRRLDSNSIESERIHMKDFGLAVRNEIGKME</sequence>
<keyword evidence="3" id="KW-0175">Coiled coil</keyword>
<dbReference type="InterPro" id="IPR027417">
    <property type="entry name" value="P-loop_NTPase"/>
</dbReference>